<dbReference type="Proteomes" id="UP000231259">
    <property type="component" value="Unassembled WGS sequence"/>
</dbReference>
<accession>A0A2G8QSV3</accession>
<dbReference type="InterPro" id="IPR034122">
    <property type="entry name" value="Retropepsin-like_bacterial"/>
</dbReference>
<name>A0A2G8QSV3_9RHOB</name>
<evidence type="ECO:0000256" key="1">
    <source>
        <dbReference type="SAM" id="Phobius"/>
    </source>
</evidence>
<dbReference type="NCBIfam" id="TIGR02281">
    <property type="entry name" value="clan_AA_DTGA"/>
    <property type="match status" value="1"/>
</dbReference>
<reference evidence="2 3" key="1">
    <citation type="submission" date="2013-09" db="EMBL/GenBank/DDBJ databases">
        <title>Genome sequencing of Phaeobacter antarcticus sp. nov. SM1211.</title>
        <authorList>
            <person name="Zhang X.-Y."/>
            <person name="Liu C."/>
            <person name="Chen X.-L."/>
            <person name="Xie B.-B."/>
            <person name="Qin Q.-L."/>
            <person name="Rong J.-C."/>
            <person name="Zhang Y.-Z."/>
        </authorList>
    </citation>
    <scope>NUCLEOTIDE SEQUENCE [LARGE SCALE GENOMIC DNA]</scope>
    <source>
        <strain evidence="2 3">SM1211</strain>
    </source>
</reference>
<keyword evidence="1" id="KW-1133">Transmembrane helix</keyword>
<evidence type="ECO:0008006" key="4">
    <source>
        <dbReference type="Google" id="ProtNLM"/>
    </source>
</evidence>
<feature type="transmembrane region" description="Helical" evidence="1">
    <location>
        <begin position="37"/>
        <end position="55"/>
    </location>
</feature>
<comment type="caution">
    <text evidence="2">The sequence shown here is derived from an EMBL/GenBank/DDBJ whole genome shotgun (WGS) entry which is preliminary data.</text>
</comment>
<dbReference type="RefSeq" id="WP_099913853.1">
    <property type="nucleotide sequence ID" value="NZ_AWWI01000186.1"/>
</dbReference>
<dbReference type="InterPro" id="IPR021109">
    <property type="entry name" value="Peptidase_aspartic_dom_sf"/>
</dbReference>
<dbReference type="Pfam" id="PF13975">
    <property type="entry name" value="gag-asp_proteas"/>
    <property type="match status" value="1"/>
</dbReference>
<keyword evidence="1" id="KW-0812">Transmembrane</keyword>
<organism evidence="2 3">
    <name type="scientific">Puniceibacterium antarcticum</name>
    <dbReference type="NCBI Taxonomy" id="1206336"/>
    <lineage>
        <taxon>Bacteria</taxon>
        <taxon>Pseudomonadati</taxon>
        <taxon>Pseudomonadota</taxon>
        <taxon>Alphaproteobacteria</taxon>
        <taxon>Rhodobacterales</taxon>
        <taxon>Paracoccaceae</taxon>
        <taxon>Puniceibacterium</taxon>
    </lineage>
</organism>
<proteinExistence type="predicted"/>
<dbReference type="AlphaFoldDB" id="A0A2G8QSV3"/>
<keyword evidence="3" id="KW-1185">Reference proteome</keyword>
<dbReference type="SUPFAM" id="SSF50630">
    <property type="entry name" value="Acid proteases"/>
    <property type="match status" value="1"/>
</dbReference>
<evidence type="ECO:0000313" key="2">
    <source>
        <dbReference type="EMBL" id="PIL12376.1"/>
    </source>
</evidence>
<dbReference type="EMBL" id="AWWI01000186">
    <property type="protein sequence ID" value="PIL12376.1"/>
    <property type="molecule type" value="Genomic_DNA"/>
</dbReference>
<protein>
    <recommendedName>
        <fullName evidence="4">Aspartyl protease</fullName>
    </recommendedName>
</protein>
<gene>
    <name evidence="2" type="ORF">P775_28135</name>
</gene>
<dbReference type="InterPro" id="IPR011969">
    <property type="entry name" value="Clan_AA_Asp_peptidase_C"/>
</dbReference>
<feature type="transmembrane region" description="Helical" evidence="1">
    <location>
        <begin position="6"/>
        <end position="25"/>
    </location>
</feature>
<evidence type="ECO:0000313" key="3">
    <source>
        <dbReference type="Proteomes" id="UP000231259"/>
    </source>
</evidence>
<dbReference type="Gene3D" id="2.40.70.10">
    <property type="entry name" value="Acid Proteases"/>
    <property type="match status" value="1"/>
</dbReference>
<sequence length="193" mass="20810">MSSPESGNLAYLILLGAVLVFWLFVQNRDSLGKKAQAAAAWGLIFLGTIAGIGLWDDIRQTVAPQQAVFADQGRVELPRAPDGHYYVTLTLNGAPVRFVVDTGASGIVLTRDDALRAGLDLQGLAFYATAMTANGPVQTAPVEIAQMSLGPFSDSEVRAYVNDGEMDESLLGMTYLQRFKRLEISGGKMILER</sequence>
<dbReference type="CDD" id="cd05483">
    <property type="entry name" value="retropepsin_like_bacteria"/>
    <property type="match status" value="1"/>
</dbReference>
<dbReference type="OrthoDB" id="7595324at2"/>
<keyword evidence="1" id="KW-0472">Membrane</keyword>